<gene>
    <name evidence="4" type="ORF">GCM10010389_50040</name>
</gene>
<feature type="region of interest" description="Disordered" evidence="2">
    <location>
        <begin position="1"/>
        <end position="95"/>
    </location>
</feature>
<dbReference type="AlphaFoldDB" id="A0A918RPT2"/>
<keyword evidence="3" id="KW-1133">Transmembrane helix</keyword>
<reference evidence="4" key="2">
    <citation type="submission" date="2020-09" db="EMBL/GenBank/DDBJ databases">
        <authorList>
            <person name="Sun Q."/>
            <person name="Ohkuma M."/>
        </authorList>
    </citation>
    <scope>NUCLEOTIDE SEQUENCE</scope>
    <source>
        <strain evidence="4">JCM 5016</strain>
    </source>
</reference>
<sequence>MRRAGRGPGRAGGSGAGARTRAGAREHREYGAGRRPAIRRPVPRACAGTPVLPSVHRGLCRGPSRVRRDTGPAGRGRAGASRRAPPAGPRPRGAPVALPPVTATLIWILAVLVAIGLYLSWTAGRLDRLHARIDAARAALDAQLLRRASVAQELATSGVLDPAASIVLYEAAHAARQAEEEQREVAESELSQALRAVFEDPRQVEAVREAPGGEEAVRELSEAVRRVPMARRFHNDAVGAVRRLRQHRKVRWFRLAGHAPFPLAFEMDDEPPAALAERAV</sequence>
<keyword evidence="1" id="KW-0175">Coiled coil</keyword>
<organism evidence="4 5">
    <name type="scientific">Streptomyces echinoruber</name>
    <dbReference type="NCBI Taxonomy" id="68898"/>
    <lineage>
        <taxon>Bacteria</taxon>
        <taxon>Bacillati</taxon>
        <taxon>Actinomycetota</taxon>
        <taxon>Actinomycetes</taxon>
        <taxon>Kitasatosporales</taxon>
        <taxon>Streptomycetaceae</taxon>
        <taxon>Streptomyces</taxon>
    </lineage>
</organism>
<comment type="caution">
    <text evidence="4">The sequence shown here is derived from an EMBL/GenBank/DDBJ whole genome shotgun (WGS) entry which is preliminary data.</text>
</comment>
<keyword evidence="5" id="KW-1185">Reference proteome</keyword>
<protein>
    <recommendedName>
        <fullName evidence="6">LemA family protein</fullName>
    </recommendedName>
</protein>
<dbReference type="EMBL" id="BMWH01000024">
    <property type="protein sequence ID" value="GHA04606.1"/>
    <property type="molecule type" value="Genomic_DNA"/>
</dbReference>
<evidence type="ECO:0008006" key="6">
    <source>
        <dbReference type="Google" id="ProtNLM"/>
    </source>
</evidence>
<dbReference type="Proteomes" id="UP000623010">
    <property type="component" value="Unassembled WGS sequence"/>
</dbReference>
<dbReference type="SUPFAM" id="SSF140478">
    <property type="entry name" value="LemA-like"/>
    <property type="match status" value="1"/>
</dbReference>
<evidence type="ECO:0000313" key="4">
    <source>
        <dbReference type="EMBL" id="GHA04606.1"/>
    </source>
</evidence>
<evidence type="ECO:0000256" key="3">
    <source>
        <dbReference type="SAM" id="Phobius"/>
    </source>
</evidence>
<evidence type="ECO:0000256" key="2">
    <source>
        <dbReference type="SAM" id="MobiDB-lite"/>
    </source>
</evidence>
<reference evidence="4" key="1">
    <citation type="journal article" date="2014" name="Int. J. Syst. Evol. Microbiol.">
        <title>Complete genome sequence of Corynebacterium casei LMG S-19264T (=DSM 44701T), isolated from a smear-ripened cheese.</title>
        <authorList>
            <consortium name="US DOE Joint Genome Institute (JGI-PGF)"/>
            <person name="Walter F."/>
            <person name="Albersmeier A."/>
            <person name="Kalinowski J."/>
            <person name="Ruckert C."/>
        </authorList>
    </citation>
    <scope>NUCLEOTIDE SEQUENCE</scope>
    <source>
        <strain evidence="4">JCM 5016</strain>
    </source>
</reference>
<dbReference type="InterPro" id="IPR023353">
    <property type="entry name" value="LemA-like_dom_sf"/>
</dbReference>
<accession>A0A918RPT2</accession>
<keyword evidence="3" id="KW-0812">Transmembrane</keyword>
<keyword evidence="3" id="KW-0472">Membrane</keyword>
<name>A0A918RPT2_9ACTN</name>
<evidence type="ECO:0000313" key="5">
    <source>
        <dbReference type="Proteomes" id="UP000623010"/>
    </source>
</evidence>
<feature type="transmembrane region" description="Helical" evidence="3">
    <location>
        <begin position="96"/>
        <end position="121"/>
    </location>
</feature>
<evidence type="ECO:0000256" key="1">
    <source>
        <dbReference type="SAM" id="Coils"/>
    </source>
</evidence>
<feature type="compositionally biased region" description="Basic and acidic residues" evidence="2">
    <location>
        <begin position="23"/>
        <end position="32"/>
    </location>
</feature>
<feature type="compositionally biased region" description="Gly residues" evidence="2">
    <location>
        <begin position="1"/>
        <end position="16"/>
    </location>
</feature>
<feature type="compositionally biased region" description="Low complexity" evidence="2">
    <location>
        <begin position="78"/>
        <end position="95"/>
    </location>
</feature>
<feature type="coiled-coil region" evidence="1">
    <location>
        <begin position="169"/>
        <end position="196"/>
    </location>
</feature>
<proteinExistence type="predicted"/>
<dbReference type="Gene3D" id="1.20.1440.20">
    <property type="entry name" value="LemA-like domain"/>
    <property type="match status" value="1"/>
</dbReference>